<evidence type="ECO:0000313" key="4">
    <source>
        <dbReference type="EMBL" id="MBW4708953.1"/>
    </source>
</evidence>
<name>A0A9X1FXX8_9RHOB</name>
<evidence type="ECO:0000259" key="3">
    <source>
        <dbReference type="SMART" id="SM00829"/>
    </source>
</evidence>
<sequence length="369" mass="39161">MTIPETMNAFVLKQHGGPEALEFHTDWPTPRPSPDQVLIKVGACGLNNTDVNTRSGWYSKSVTAATTNAAQPDVGEDDPSWGGAPISFPRIQGADVVGEVVAVGGRADPALMGKRVMVDCWLRDWDDPLNRNKTGYFGSECDGGFAEYTVVDHRNARVVDSPLSDAELATFPCSYSTAEGMLCRAQVEKDDTVLVTGASGGVGSALVQLATRRGARVVCLASEAKHADVARLNPVALLPRAPAHLKKALNAAIGRDTVSVVADIVGGDYFETLIDVLERGGRYTCSGAIAGPMVVLDLRTLYLRDLTFTGSTVLPPHVFGGLVSYIEQGEVKPMLAKTFPLEELHAAQAAFVAKEHTGNIVVVPGTAHP</sequence>
<evidence type="ECO:0000256" key="2">
    <source>
        <dbReference type="ARBA" id="ARBA00023002"/>
    </source>
</evidence>
<feature type="domain" description="Enoyl reductase (ER)" evidence="3">
    <location>
        <begin position="16"/>
        <end position="362"/>
    </location>
</feature>
<dbReference type="GO" id="GO:0016651">
    <property type="term" value="F:oxidoreductase activity, acting on NAD(P)H"/>
    <property type="evidence" value="ECO:0007669"/>
    <property type="project" value="TreeGrafter"/>
</dbReference>
<evidence type="ECO:0000256" key="1">
    <source>
        <dbReference type="ARBA" id="ARBA00022857"/>
    </source>
</evidence>
<dbReference type="RefSeq" id="WP_219503900.1">
    <property type="nucleotide sequence ID" value="NZ_JAHXDN010000004.1"/>
</dbReference>
<dbReference type="EMBL" id="JAHXDN010000004">
    <property type="protein sequence ID" value="MBW4708953.1"/>
    <property type="molecule type" value="Genomic_DNA"/>
</dbReference>
<dbReference type="Pfam" id="PF08240">
    <property type="entry name" value="ADH_N"/>
    <property type="match status" value="1"/>
</dbReference>
<dbReference type="PANTHER" id="PTHR48106">
    <property type="entry name" value="QUINONE OXIDOREDUCTASE PIG3-RELATED"/>
    <property type="match status" value="1"/>
</dbReference>
<dbReference type="CDD" id="cd08274">
    <property type="entry name" value="MDR9"/>
    <property type="match status" value="1"/>
</dbReference>
<organism evidence="4 5">
    <name type="scientific">Roseobacter insulae</name>
    <dbReference type="NCBI Taxonomy" id="2859783"/>
    <lineage>
        <taxon>Bacteria</taxon>
        <taxon>Pseudomonadati</taxon>
        <taxon>Pseudomonadota</taxon>
        <taxon>Alphaproteobacteria</taxon>
        <taxon>Rhodobacterales</taxon>
        <taxon>Roseobacteraceae</taxon>
        <taxon>Roseobacter</taxon>
    </lineage>
</organism>
<evidence type="ECO:0000313" key="5">
    <source>
        <dbReference type="Proteomes" id="UP001138661"/>
    </source>
</evidence>
<accession>A0A9X1FXX8</accession>
<dbReference type="SMART" id="SM00829">
    <property type="entry name" value="PKS_ER"/>
    <property type="match status" value="1"/>
</dbReference>
<dbReference type="GO" id="GO:0070402">
    <property type="term" value="F:NADPH binding"/>
    <property type="evidence" value="ECO:0007669"/>
    <property type="project" value="TreeGrafter"/>
</dbReference>
<dbReference type="Pfam" id="PF00107">
    <property type="entry name" value="ADH_zinc_N"/>
    <property type="match status" value="1"/>
</dbReference>
<dbReference type="InterPro" id="IPR013149">
    <property type="entry name" value="ADH-like_C"/>
</dbReference>
<dbReference type="InterPro" id="IPR020843">
    <property type="entry name" value="ER"/>
</dbReference>
<dbReference type="AlphaFoldDB" id="A0A9X1FXX8"/>
<protein>
    <submittedName>
        <fullName evidence="4">Alcohol dehydrogenase family protein</fullName>
    </submittedName>
</protein>
<keyword evidence="1" id="KW-0521">NADP</keyword>
<dbReference type="InterPro" id="IPR013154">
    <property type="entry name" value="ADH-like_N"/>
</dbReference>
<reference evidence="4" key="1">
    <citation type="submission" date="2021-07" db="EMBL/GenBank/DDBJ databases">
        <title>Roseobacter insulae sp. nov., isolated from a tidal flat.</title>
        <authorList>
            <person name="Park S."/>
            <person name="Yoon J.-H."/>
        </authorList>
    </citation>
    <scope>NUCLEOTIDE SEQUENCE</scope>
    <source>
        <strain evidence="4">YSTF-M11</strain>
    </source>
</reference>
<keyword evidence="5" id="KW-1185">Reference proteome</keyword>
<proteinExistence type="predicted"/>
<gene>
    <name evidence="4" type="ORF">KX928_14280</name>
</gene>
<keyword evidence="2" id="KW-0560">Oxidoreductase</keyword>
<comment type="caution">
    <text evidence="4">The sequence shown here is derived from an EMBL/GenBank/DDBJ whole genome shotgun (WGS) entry which is preliminary data.</text>
</comment>
<dbReference type="Proteomes" id="UP001138661">
    <property type="component" value="Unassembled WGS sequence"/>
</dbReference>
<dbReference type="PANTHER" id="PTHR48106:SF18">
    <property type="entry name" value="QUINONE OXIDOREDUCTASE PIG3"/>
    <property type="match status" value="1"/>
</dbReference>